<name>A0A3N1D8P2_9ACTN</name>
<feature type="domain" description="AAA+ ATPase" evidence="2">
    <location>
        <begin position="38"/>
        <end position="194"/>
    </location>
</feature>
<organism evidence="3 4">
    <name type="scientific">Actinocorallia herbida</name>
    <dbReference type="NCBI Taxonomy" id="58109"/>
    <lineage>
        <taxon>Bacteria</taxon>
        <taxon>Bacillati</taxon>
        <taxon>Actinomycetota</taxon>
        <taxon>Actinomycetes</taxon>
        <taxon>Streptosporangiales</taxon>
        <taxon>Thermomonosporaceae</taxon>
        <taxon>Actinocorallia</taxon>
    </lineage>
</organism>
<dbReference type="AlphaFoldDB" id="A0A3N1D8P2"/>
<comment type="caution">
    <text evidence="3">The sequence shown here is derived from an EMBL/GenBank/DDBJ whole genome shotgun (WGS) entry which is preliminary data.</text>
</comment>
<dbReference type="RefSeq" id="WP_123668910.1">
    <property type="nucleotide sequence ID" value="NZ_RJKE01000001.1"/>
</dbReference>
<dbReference type="PRINTS" id="PR00364">
    <property type="entry name" value="DISEASERSIST"/>
</dbReference>
<feature type="compositionally biased region" description="Pro residues" evidence="1">
    <location>
        <begin position="189"/>
        <end position="200"/>
    </location>
</feature>
<protein>
    <recommendedName>
        <fullName evidence="2">AAA+ ATPase domain-containing protein</fullName>
    </recommendedName>
</protein>
<sequence length="746" mass="76572">MLDLRLRDTLDTSPLLASRRGLVGRDAELRELAGLLPAYGALTLTGPAGMGKSALARGLAGLLGPRYPDGCAFADCAALPPDAASGAAADLLLSALRLGRGPSGPLSTVLGAVRDRRALLVLDHVGQLTAGARRAVEDVVRAVRAGDGEGAHVVVVSRDPLGTEGERVWQVPPLDGAAAVRLLLPRQAPGPPALLGPPAPRHAAQPPAPDGTGEPDTRAELAELLGGVPLALELAGALLGRISVRRLRDHLRRRRDLHAAFGLPWPSGERVADWVADLLPARESVLLGRMAVFPGPAGPDAVAAVCGHAPLSAGEVPELLKSLTAAGLLTEAGTLRPGLTESCAARCEDPGLLRDRLLAYCLLTALEGRRPSAADTLAALGWALRPDAGPAAVRAAADLLDAAGADLADDTGPAEALAWTLRALHHPAGLPRHEAGLLHARAGALKARIGDDAEARAHYETALGLFGVEPRGLRRRAEVLGLLVGLDLSAAHPSTAALVAGAAAEARASGDPRAITAVLPSLAVALAHLGREQDALDLLAEAEAAGPLPAPEEAAFVHLRAGDPVECLARTAPLTSRGGLVGARALLARGWARMVGGDLPEAAETLARGEDLATGAGAPAIGAPALLAAFDEAFAHAARLSGDAPSAARRTARTLRRAVERRDVLTGVRAGCLALVLHADTHPEAERIAGIVRECRLRTGLPAWPFPDAEIAELEEALGATGVPPAGWYPDIVPALLAELLDLLES</sequence>
<dbReference type="PANTHER" id="PTHR47691:SF3">
    <property type="entry name" value="HTH-TYPE TRANSCRIPTIONAL REGULATOR RV0890C-RELATED"/>
    <property type="match status" value="1"/>
</dbReference>
<evidence type="ECO:0000313" key="4">
    <source>
        <dbReference type="Proteomes" id="UP000272400"/>
    </source>
</evidence>
<keyword evidence="4" id="KW-1185">Reference proteome</keyword>
<evidence type="ECO:0000256" key="1">
    <source>
        <dbReference type="SAM" id="MobiDB-lite"/>
    </source>
</evidence>
<dbReference type="InterPro" id="IPR027417">
    <property type="entry name" value="P-loop_NTPase"/>
</dbReference>
<dbReference type="EMBL" id="RJKE01000001">
    <property type="protein sequence ID" value="ROO89885.1"/>
    <property type="molecule type" value="Genomic_DNA"/>
</dbReference>
<accession>A0A3N1D8P2</accession>
<dbReference type="InterPro" id="IPR003593">
    <property type="entry name" value="AAA+_ATPase"/>
</dbReference>
<dbReference type="SUPFAM" id="SSF52540">
    <property type="entry name" value="P-loop containing nucleoside triphosphate hydrolases"/>
    <property type="match status" value="1"/>
</dbReference>
<dbReference type="Gene3D" id="3.40.50.300">
    <property type="entry name" value="P-loop containing nucleotide triphosphate hydrolases"/>
    <property type="match status" value="1"/>
</dbReference>
<dbReference type="SMART" id="SM00382">
    <property type="entry name" value="AAA"/>
    <property type="match status" value="1"/>
</dbReference>
<reference evidence="3 4" key="1">
    <citation type="submission" date="2018-11" db="EMBL/GenBank/DDBJ databases">
        <title>Sequencing the genomes of 1000 actinobacteria strains.</title>
        <authorList>
            <person name="Klenk H.-P."/>
        </authorList>
    </citation>
    <scope>NUCLEOTIDE SEQUENCE [LARGE SCALE GENOMIC DNA]</scope>
    <source>
        <strain evidence="3 4">DSM 44254</strain>
    </source>
</reference>
<dbReference type="Proteomes" id="UP000272400">
    <property type="component" value="Unassembled WGS sequence"/>
</dbReference>
<dbReference type="PANTHER" id="PTHR47691">
    <property type="entry name" value="REGULATOR-RELATED"/>
    <property type="match status" value="1"/>
</dbReference>
<evidence type="ECO:0000313" key="3">
    <source>
        <dbReference type="EMBL" id="ROO89885.1"/>
    </source>
</evidence>
<feature type="region of interest" description="Disordered" evidence="1">
    <location>
        <begin position="189"/>
        <end position="216"/>
    </location>
</feature>
<evidence type="ECO:0000259" key="2">
    <source>
        <dbReference type="SMART" id="SM00382"/>
    </source>
</evidence>
<gene>
    <name evidence="3" type="ORF">EDD29_7595</name>
</gene>
<proteinExistence type="predicted"/>
<dbReference type="OrthoDB" id="7628974at2"/>